<organism evidence="1 2">
    <name type="scientific">Methylomonas methanica</name>
    <dbReference type="NCBI Taxonomy" id="421"/>
    <lineage>
        <taxon>Bacteria</taxon>
        <taxon>Pseudomonadati</taxon>
        <taxon>Pseudomonadota</taxon>
        <taxon>Gammaproteobacteria</taxon>
        <taxon>Methylococcales</taxon>
        <taxon>Methylococcaceae</taxon>
        <taxon>Methylomonas</taxon>
    </lineage>
</organism>
<evidence type="ECO:0000313" key="2">
    <source>
        <dbReference type="Proteomes" id="UP000078090"/>
    </source>
</evidence>
<protein>
    <submittedName>
        <fullName evidence="1">Uncharacterized protein</fullName>
    </submittedName>
</protein>
<gene>
    <name evidence="1" type="ORF">A1332_07660</name>
</gene>
<dbReference type="Proteomes" id="UP000078090">
    <property type="component" value="Unassembled WGS sequence"/>
</dbReference>
<name>A0A177MSK6_METMH</name>
<proteinExistence type="predicted"/>
<dbReference type="AlphaFoldDB" id="A0A177MSK6"/>
<comment type="caution">
    <text evidence="1">The sequence shown here is derived from an EMBL/GenBank/DDBJ whole genome shotgun (WGS) entry which is preliminary data.</text>
</comment>
<dbReference type="EMBL" id="LUUG01000045">
    <property type="protein sequence ID" value="OAI08354.1"/>
    <property type="molecule type" value="Genomic_DNA"/>
</dbReference>
<accession>A0A177MSK6</accession>
<sequence length="69" mass="7708">MSTTKRKAYWANSRRPQAEEIAVAAPVFIEDYAINKKQLNGIALLTDGAPSLDCGIRILNLTQRLHKLI</sequence>
<reference evidence="1 2" key="1">
    <citation type="submission" date="2016-03" db="EMBL/GenBank/DDBJ databases">
        <authorList>
            <person name="Ploux O."/>
        </authorList>
    </citation>
    <scope>NUCLEOTIDE SEQUENCE [LARGE SCALE GENOMIC DNA]</scope>
    <source>
        <strain evidence="1 2">R-45363</strain>
    </source>
</reference>
<evidence type="ECO:0000313" key="1">
    <source>
        <dbReference type="EMBL" id="OAI08354.1"/>
    </source>
</evidence>